<protein>
    <submittedName>
        <fullName evidence="2">M24 family metallopeptidase</fullName>
    </submittedName>
</protein>
<keyword evidence="3" id="KW-1185">Reference proteome</keyword>
<feature type="domain" description="Peptidase M24" evidence="1">
    <location>
        <begin position="150"/>
        <end position="324"/>
    </location>
</feature>
<reference evidence="2 3" key="1">
    <citation type="submission" date="2023-07" db="EMBL/GenBank/DDBJ databases">
        <title>The novel representative of Negativicutes class, Anaeroselena agilis gen. nov. sp. nov.</title>
        <authorList>
            <person name="Prokofeva M.I."/>
            <person name="Elcheninov A.G."/>
            <person name="Klyukina A."/>
            <person name="Kublanov I.V."/>
            <person name="Frolov E.N."/>
            <person name="Podosokorskaya O.A."/>
        </authorList>
    </citation>
    <scope>NUCLEOTIDE SEQUENCE [LARGE SCALE GENOMIC DNA]</scope>
    <source>
        <strain evidence="2 3">4137-cl</strain>
    </source>
</reference>
<dbReference type="Gene3D" id="3.40.350.10">
    <property type="entry name" value="Creatinase/prolidase N-terminal domain"/>
    <property type="match status" value="1"/>
</dbReference>
<name>A0ABU3NUP1_9FIRM</name>
<organism evidence="2 3">
    <name type="scientific">Anaeroselena agilis</name>
    <dbReference type="NCBI Taxonomy" id="3063788"/>
    <lineage>
        <taxon>Bacteria</taxon>
        <taxon>Bacillati</taxon>
        <taxon>Bacillota</taxon>
        <taxon>Negativicutes</taxon>
        <taxon>Acetonemataceae</taxon>
        <taxon>Anaeroselena</taxon>
    </lineage>
</organism>
<dbReference type="Proteomes" id="UP001254848">
    <property type="component" value="Unassembled WGS sequence"/>
</dbReference>
<dbReference type="PANTHER" id="PTHR46112">
    <property type="entry name" value="AMINOPEPTIDASE"/>
    <property type="match status" value="1"/>
</dbReference>
<dbReference type="InterPro" id="IPR029149">
    <property type="entry name" value="Creatin/AminoP/Spt16_N"/>
</dbReference>
<accession>A0ABU3NUP1</accession>
<dbReference type="SUPFAM" id="SSF53092">
    <property type="entry name" value="Creatinase/prolidase N-terminal domain"/>
    <property type="match status" value="1"/>
</dbReference>
<dbReference type="InterPro" id="IPR050659">
    <property type="entry name" value="Peptidase_M24B"/>
</dbReference>
<gene>
    <name evidence="2" type="ORF">Q4T40_01280</name>
</gene>
<evidence type="ECO:0000313" key="3">
    <source>
        <dbReference type="Proteomes" id="UP001254848"/>
    </source>
</evidence>
<dbReference type="RefSeq" id="WP_413778448.1">
    <property type="nucleotide sequence ID" value="NZ_JAUOZS010000001.1"/>
</dbReference>
<evidence type="ECO:0000259" key="1">
    <source>
        <dbReference type="Pfam" id="PF00557"/>
    </source>
</evidence>
<sequence>MNRSEEVDTKHRRLAAMMAANGYSAVLLKKQPNFSWFTAGGRNMVGMATELGVASLLVTREARYCIANRIEAARMMDEEGLAGLGFELLEYGWHEDREAELVARVAGGLGSVAADTDFASCRNADGEIRKLRYSLTESEIERYLFLGAKLSAAIEKVMFSIRPGDRECEIAGRIGPELWKDLIDPTAIMVAADERIYRYRHPIATDRTVKRYVMVALNARYKGLITAVTRMLHFGRPDAKLAKQFRDNNEVECRMIAATKPGSPAVAAFDAALAAYREFGFADEWLLHHQGGAMGYYGRDYKVTAGTTEIVAENQAFCWNPTITGTKTEDAFIATAGGPLMITGPVSYPRIASSVGGVDFVRPGLLVID</sequence>
<dbReference type="PANTHER" id="PTHR46112:SF3">
    <property type="entry name" value="AMINOPEPTIDASE YPDF"/>
    <property type="match status" value="1"/>
</dbReference>
<dbReference type="EMBL" id="JAUOZS010000001">
    <property type="protein sequence ID" value="MDT8899882.1"/>
    <property type="molecule type" value="Genomic_DNA"/>
</dbReference>
<dbReference type="Gene3D" id="3.90.230.10">
    <property type="entry name" value="Creatinase/methionine aminopeptidase superfamily"/>
    <property type="match status" value="1"/>
</dbReference>
<dbReference type="InterPro" id="IPR000994">
    <property type="entry name" value="Pept_M24"/>
</dbReference>
<dbReference type="Pfam" id="PF00557">
    <property type="entry name" value="Peptidase_M24"/>
    <property type="match status" value="1"/>
</dbReference>
<dbReference type="SUPFAM" id="SSF55920">
    <property type="entry name" value="Creatinase/aminopeptidase"/>
    <property type="match status" value="1"/>
</dbReference>
<comment type="caution">
    <text evidence="2">The sequence shown here is derived from an EMBL/GenBank/DDBJ whole genome shotgun (WGS) entry which is preliminary data.</text>
</comment>
<proteinExistence type="predicted"/>
<dbReference type="CDD" id="cd01066">
    <property type="entry name" value="APP_MetAP"/>
    <property type="match status" value="1"/>
</dbReference>
<dbReference type="InterPro" id="IPR036005">
    <property type="entry name" value="Creatinase/aminopeptidase-like"/>
</dbReference>
<evidence type="ECO:0000313" key="2">
    <source>
        <dbReference type="EMBL" id="MDT8899882.1"/>
    </source>
</evidence>